<reference evidence="3" key="1">
    <citation type="journal article" date="2019" name="Int. J. Syst. Evol. Microbiol.">
        <title>The Global Catalogue of Microorganisms (GCM) 10K type strain sequencing project: providing services to taxonomists for standard genome sequencing and annotation.</title>
        <authorList>
            <consortium name="The Broad Institute Genomics Platform"/>
            <consortium name="The Broad Institute Genome Sequencing Center for Infectious Disease"/>
            <person name="Wu L."/>
            <person name="Ma J."/>
        </authorList>
    </citation>
    <scope>NUCLEOTIDE SEQUENCE [LARGE SCALE GENOMIC DNA]</scope>
    <source>
        <strain evidence="3">JCM 1405</strain>
    </source>
</reference>
<evidence type="ECO:0000313" key="3">
    <source>
        <dbReference type="Proteomes" id="UP001500339"/>
    </source>
</evidence>
<dbReference type="InterPro" id="IPR012354">
    <property type="entry name" value="Esterase_lipase"/>
</dbReference>
<keyword evidence="2" id="KW-0378">Hydrolase</keyword>
<dbReference type="EMBL" id="BAAACF010000006">
    <property type="protein sequence ID" value="GAA0729484.1"/>
    <property type="molecule type" value="Genomic_DNA"/>
</dbReference>
<dbReference type="PIRSF" id="PIRSF017388">
    <property type="entry name" value="Esterase_lipase"/>
    <property type="match status" value="1"/>
</dbReference>
<dbReference type="InterPro" id="IPR029058">
    <property type="entry name" value="AB_hydrolase_fold"/>
</dbReference>
<dbReference type="Proteomes" id="UP001500339">
    <property type="component" value="Unassembled WGS sequence"/>
</dbReference>
<accession>A0ABP3UBJ0</accession>
<gene>
    <name evidence="2" type="ORF">GCM10008905_29490</name>
</gene>
<dbReference type="Pfam" id="PF00561">
    <property type="entry name" value="Abhydrolase_1"/>
    <property type="match status" value="1"/>
</dbReference>
<keyword evidence="3" id="KW-1185">Reference proteome</keyword>
<organism evidence="2 3">
    <name type="scientific">Clostridium malenominatum</name>
    <dbReference type="NCBI Taxonomy" id="1539"/>
    <lineage>
        <taxon>Bacteria</taxon>
        <taxon>Bacillati</taxon>
        <taxon>Bacillota</taxon>
        <taxon>Clostridia</taxon>
        <taxon>Eubacteriales</taxon>
        <taxon>Clostridiaceae</taxon>
        <taxon>Clostridium</taxon>
    </lineage>
</organism>
<dbReference type="InterPro" id="IPR000073">
    <property type="entry name" value="AB_hydrolase_1"/>
</dbReference>
<dbReference type="RefSeq" id="WP_343770894.1">
    <property type="nucleotide sequence ID" value="NZ_BAAACF010000006.1"/>
</dbReference>
<dbReference type="SUPFAM" id="SSF53474">
    <property type="entry name" value="alpha/beta-Hydrolases"/>
    <property type="match status" value="1"/>
</dbReference>
<feature type="domain" description="AB hydrolase-1" evidence="1">
    <location>
        <begin position="7"/>
        <end position="104"/>
    </location>
</feature>
<proteinExistence type="predicted"/>
<comment type="caution">
    <text evidence="2">The sequence shown here is derived from an EMBL/GenBank/DDBJ whole genome shotgun (WGS) entry which is preliminary data.</text>
</comment>
<protein>
    <submittedName>
        <fullName evidence="2">Alpha/beta fold hydrolase</fullName>
    </submittedName>
</protein>
<evidence type="ECO:0000259" key="1">
    <source>
        <dbReference type="Pfam" id="PF00561"/>
    </source>
</evidence>
<name>A0ABP3UBJ0_9CLOT</name>
<evidence type="ECO:0000313" key="2">
    <source>
        <dbReference type="EMBL" id="GAA0729484.1"/>
    </source>
</evidence>
<dbReference type="Gene3D" id="3.40.50.1820">
    <property type="entry name" value="alpha/beta hydrolase"/>
    <property type="match status" value="1"/>
</dbReference>
<dbReference type="GO" id="GO:0016787">
    <property type="term" value="F:hydrolase activity"/>
    <property type="evidence" value="ECO:0007669"/>
    <property type="project" value="UniProtKB-KW"/>
</dbReference>
<sequence>MEGKIGFVIIHGFAGGLQEIEPLNCFLKDKGYLTACPVLDGHTGMRKDLKKTNYEEWIASAEESLLELKKQCHKIFVVGFSMGGLIGVNLVLKHKVEGIATLCAPIYYWDIKRVSLNIIEDFKKRQYKNLQKYFNATVRIPLKAMVNFRILLAKTKPLIKEINCPIFVAQGLIDDTVHHRSGKYIYDNSASKMKKLKYYKNSDHIICCGAEREALFNDLYEFSKKVLNKGEN</sequence>